<keyword evidence="3" id="KW-1185">Reference proteome</keyword>
<accession>A0A1Y0IJC8</accession>
<dbReference type="OrthoDB" id="2381685at2"/>
<sequence length="113" mass="12690">MTKGDKQSFRQFDNQKQLRLTDDPNYDASKLSGDMSTDNRQYVTEPTENRIAMETLQANSGMFMHPMHDVTATDHVHGDKVLEALQQELDDFELEVEGGDGRIDPNEGGGQDS</sequence>
<dbReference type="KEGG" id="tum:CBW65_03240"/>
<dbReference type="EMBL" id="CP021434">
    <property type="protein sequence ID" value="ARU60179.1"/>
    <property type="molecule type" value="Genomic_DNA"/>
</dbReference>
<proteinExistence type="predicted"/>
<name>A0A1Y0IJC8_9BACL</name>
<organism evidence="2 3">
    <name type="scientific">Tumebacillus avium</name>
    <dbReference type="NCBI Taxonomy" id="1903704"/>
    <lineage>
        <taxon>Bacteria</taxon>
        <taxon>Bacillati</taxon>
        <taxon>Bacillota</taxon>
        <taxon>Bacilli</taxon>
        <taxon>Bacillales</taxon>
        <taxon>Alicyclobacillaceae</taxon>
        <taxon>Tumebacillus</taxon>
    </lineage>
</organism>
<dbReference type="AlphaFoldDB" id="A0A1Y0IJC8"/>
<gene>
    <name evidence="2" type="ORF">CBW65_03240</name>
</gene>
<evidence type="ECO:0000313" key="3">
    <source>
        <dbReference type="Proteomes" id="UP000195437"/>
    </source>
</evidence>
<feature type="region of interest" description="Disordered" evidence="1">
    <location>
        <begin position="1"/>
        <end position="47"/>
    </location>
</feature>
<dbReference type="Proteomes" id="UP000195437">
    <property type="component" value="Chromosome"/>
</dbReference>
<evidence type="ECO:0000256" key="1">
    <source>
        <dbReference type="SAM" id="MobiDB-lite"/>
    </source>
</evidence>
<protein>
    <submittedName>
        <fullName evidence="2">Uncharacterized protein</fullName>
    </submittedName>
</protein>
<evidence type="ECO:0000313" key="2">
    <source>
        <dbReference type="EMBL" id="ARU60179.1"/>
    </source>
</evidence>
<feature type="compositionally biased region" description="Polar residues" evidence="1">
    <location>
        <begin position="9"/>
        <end position="18"/>
    </location>
</feature>
<dbReference type="RefSeq" id="WP_087455567.1">
    <property type="nucleotide sequence ID" value="NZ_CP021434.1"/>
</dbReference>
<reference evidence="3" key="1">
    <citation type="submission" date="2017-05" db="EMBL/GenBank/DDBJ databases">
        <authorList>
            <person name="Sung H."/>
        </authorList>
    </citation>
    <scope>NUCLEOTIDE SEQUENCE [LARGE SCALE GENOMIC DNA]</scope>
    <source>
        <strain evidence="3">AR23208</strain>
    </source>
</reference>
<feature type="compositionally biased region" description="Polar residues" evidence="1">
    <location>
        <begin position="34"/>
        <end position="46"/>
    </location>
</feature>